<reference evidence="8" key="3">
    <citation type="submission" date="2025-04" db="UniProtKB">
        <authorList>
            <consortium name="RefSeq"/>
        </authorList>
    </citation>
    <scope>IDENTIFICATION</scope>
    <source>
        <strain evidence="8">CBS 781.70</strain>
    </source>
</reference>
<gene>
    <name evidence="6 8" type="ORF">P152DRAFT_504746</name>
</gene>
<dbReference type="GO" id="GO:0000781">
    <property type="term" value="C:chromosome, telomeric region"/>
    <property type="evidence" value="ECO:0007669"/>
    <property type="project" value="UniProtKB-SubCell"/>
</dbReference>
<proteinExistence type="predicted"/>
<organism evidence="6">
    <name type="scientific">Eremomyces bilateralis CBS 781.70</name>
    <dbReference type="NCBI Taxonomy" id="1392243"/>
    <lineage>
        <taxon>Eukaryota</taxon>
        <taxon>Fungi</taxon>
        <taxon>Dikarya</taxon>
        <taxon>Ascomycota</taxon>
        <taxon>Pezizomycotina</taxon>
        <taxon>Dothideomycetes</taxon>
        <taxon>Dothideomycetes incertae sedis</taxon>
        <taxon>Eremomycetales</taxon>
        <taxon>Eremomycetaceae</taxon>
        <taxon>Eremomyces</taxon>
    </lineage>
</organism>
<name>A0A6G1GHG3_9PEZI</name>
<keyword evidence="3" id="KW-0779">Telomere</keyword>
<evidence type="ECO:0000256" key="3">
    <source>
        <dbReference type="ARBA" id="ARBA00022895"/>
    </source>
</evidence>
<sequence length="260" mass="29318">MTAPRGSSCPLYPAYCFRDSPTHFSWVKLSVADIHHLRAVSGFQDQAVYFYNNHPVQFVRVVGLVVAISDPAPNLLLLTIDDGSGATIEVKIPNRIPATAIGEPNDLENVMVERPQMGVPRITVDSVELDIGTVVKVKCTIDCFRRVRQLILKRMSIIGTTAEEVAAWDEMCLYRSQVLDQPWVVSSERQAKLERRARHKERQRIREQLQNRGQRNPLAPRATNGSLGKKRPGETTYDASQEKEWNRMEEAAQLNQGALI</sequence>
<keyword evidence="2" id="KW-0158">Chromosome</keyword>
<dbReference type="CDD" id="cd03524">
    <property type="entry name" value="RPA2_OBF_family"/>
    <property type="match status" value="1"/>
</dbReference>
<dbReference type="Pfam" id="PF10451">
    <property type="entry name" value="Stn1"/>
    <property type="match status" value="1"/>
</dbReference>
<evidence type="ECO:0000313" key="7">
    <source>
        <dbReference type="Proteomes" id="UP000504638"/>
    </source>
</evidence>
<evidence type="ECO:0000259" key="5">
    <source>
        <dbReference type="Pfam" id="PF10451"/>
    </source>
</evidence>
<dbReference type="Proteomes" id="UP000504638">
    <property type="component" value="Unplaced"/>
</dbReference>
<feature type="domain" description="CST complex subunit Stn1 N-terminal" evidence="5">
    <location>
        <begin position="46"/>
        <end position="92"/>
    </location>
</feature>
<dbReference type="OrthoDB" id="77828at2759"/>
<keyword evidence="7" id="KW-1185">Reference proteome</keyword>
<evidence type="ECO:0000313" key="8">
    <source>
        <dbReference type="RefSeq" id="XP_033539168.1"/>
    </source>
</evidence>
<dbReference type="GeneID" id="54422959"/>
<dbReference type="RefSeq" id="XP_033539168.1">
    <property type="nucleotide sequence ID" value="XM_033682389.1"/>
</dbReference>
<dbReference type="SUPFAM" id="SSF50249">
    <property type="entry name" value="Nucleic acid-binding proteins"/>
    <property type="match status" value="1"/>
</dbReference>
<dbReference type="AlphaFoldDB" id="A0A6G1GHG3"/>
<dbReference type="InterPro" id="IPR012340">
    <property type="entry name" value="NA-bd_OB-fold"/>
</dbReference>
<feature type="region of interest" description="Disordered" evidence="4">
    <location>
        <begin position="194"/>
        <end position="243"/>
    </location>
</feature>
<evidence type="ECO:0000256" key="1">
    <source>
        <dbReference type="ARBA" id="ARBA00004574"/>
    </source>
</evidence>
<accession>A0A6G1GHG3</accession>
<evidence type="ECO:0000256" key="4">
    <source>
        <dbReference type="SAM" id="MobiDB-lite"/>
    </source>
</evidence>
<protein>
    <recommendedName>
        <fullName evidence="5">CST complex subunit Stn1 N-terminal domain-containing protein</fullName>
    </recommendedName>
</protein>
<comment type="subcellular location">
    <subcellularLocation>
        <location evidence="1">Chromosome</location>
        <location evidence="1">Telomere</location>
    </subcellularLocation>
</comment>
<dbReference type="InterPro" id="IPR018856">
    <property type="entry name" value="Stn1_N"/>
</dbReference>
<evidence type="ECO:0000313" key="6">
    <source>
        <dbReference type="EMBL" id="KAF1817537.1"/>
    </source>
</evidence>
<reference evidence="6 8" key="1">
    <citation type="submission" date="2020-01" db="EMBL/GenBank/DDBJ databases">
        <authorList>
            <consortium name="DOE Joint Genome Institute"/>
            <person name="Haridas S."/>
            <person name="Albert R."/>
            <person name="Binder M."/>
            <person name="Bloem J."/>
            <person name="Labutti K."/>
            <person name="Salamov A."/>
            <person name="Andreopoulos B."/>
            <person name="Baker S.E."/>
            <person name="Barry K."/>
            <person name="Bills G."/>
            <person name="Bluhm B.H."/>
            <person name="Cannon C."/>
            <person name="Castanera R."/>
            <person name="Culley D.E."/>
            <person name="Daum C."/>
            <person name="Ezra D."/>
            <person name="Gonzalez J.B."/>
            <person name="Henrissat B."/>
            <person name="Kuo A."/>
            <person name="Liang C."/>
            <person name="Lipzen A."/>
            <person name="Lutzoni F."/>
            <person name="Magnuson J."/>
            <person name="Mondo S."/>
            <person name="Nolan M."/>
            <person name="Ohm R."/>
            <person name="Pangilinan J."/>
            <person name="Park H.-J."/>
            <person name="Ramirez L."/>
            <person name="Alfaro M."/>
            <person name="Sun H."/>
            <person name="Tritt A."/>
            <person name="Yoshinaga Y."/>
            <person name="Zwiers L.-H."/>
            <person name="Turgeon B.G."/>
            <person name="Goodwin S.B."/>
            <person name="Spatafora J.W."/>
            <person name="Crous P.W."/>
            <person name="Grigoriev I.V."/>
        </authorList>
    </citation>
    <scope>NUCLEOTIDE SEQUENCE</scope>
    <source>
        <strain evidence="6 8">CBS 781.70</strain>
    </source>
</reference>
<evidence type="ECO:0000256" key="2">
    <source>
        <dbReference type="ARBA" id="ARBA00022454"/>
    </source>
</evidence>
<dbReference type="Gene3D" id="2.40.50.140">
    <property type="entry name" value="Nucleic acid-binding proteins"/>
    <property type="match status" value="1"/>
</dbReference>
<reference evidence="8" key="2">
    <citation type="submission" date="2020-04" db="EMBL/GenBank/DDBJ databases">
        <authorList>
            <consortium name="NCBI Genome Project"/>
        </authorList>
    </citation>
    <scope>NUCLEOTIDE SEQUENCE</scope>
    <source>
        <strain evidence="8">CBS 781.70</strain>
    </source>
</reference>
<dbReference type="EMBL" id="ML975149">
    <property type="protein sequence ID" value="KAF1817537.1"/>
    <property type="molecule type" value="Genomic_DNA"/>
</dbReference>